<evidence type="ECO:0000256" key="1">
    <source>
        <dbReference type="SAM" id="MobiDB-lite"/>
    </source>
</evidence>
<dbReference type="GO" id="GO:0004540">
    <property type="term" value="F:RNA nuclease activity"/>
    <property type="evidence" value="ECO:0007669"/>
    <property type="project" value="InterPro"/>
</dbReference>
<accession>A0A812JDC6</accession>
<dbReference type="Gene3D" id="3.40.50.1010">
    <property type="entry name" value="5'-nuclease"/>
    <property type="match status" value="1"/>
</dbReference>
<feature type="region of interest" description="Disordered" evidence="1">
    <location>
        <begin position="71"/>
        <end position="90"/>
    </location>
</feature>
<feature type="domain" description="NYN" evidence="2">
    <location>
        <begin position="100"/>
        <end position="266"/>
    </location>
</feature>
<dbReference type="OrthoDB" id="427902at2759"/>
<dbReference type="EMBL" id="CAJNJA010005837">
    <property type="protein sequence ID" value="CAE7199741.1"/>
    <property type="molecule type" value="Genomic_DNA"/>
</dbReference>
<dbReference type="Pfam" id="PF01936">
    <property type="entry name" value="NYN"/>
    <property type="match status" value="1"/>
</dbReference>
<dbReference type="PANTHER" id="PTHR35744:SF4">
    <property type="entry name" value="OS04G0464600 PROTEIN"/>
    <property type="match status" value="1"/>
</dbReference>
<proteinExistence type="predicted"/>
<protein>
    <recommendedName>
        <fullName evidence="2">NYN domain-containing protein</fullName>
    </recommendedName>
</protein>
<organism evidence="3 4">
    <name type="scientific">Symbiodinium necroappetens</name>
    <dbReference type="NCBI Taxonomy" id="1628268"/>
    <lineage>
        <taxon>Eukaryota</taxon>
        <taxon>Sar</taxon>
        <taxon>Alveolata</taxon>
        <taxon>Dinophyceae</taxon>
        <taxon>Suessiales</taxon>
        <taxon>Symbiodiniaceae</taxon>
        <taxon>Symbiodinium</taxon>
    </lineage>
</organism>
<reference evidence="3" key="1">
    <citation type="submission" date="2021-02" db="EMBL/GenBank/DDBJ databases">
        <authorList>
            <person name="Dougan E. K."/>
            <person name="Rhodes N."/>
            <person name="Thang M."/>
            <person name="Chan C."/>
        </authorList>
    </citation>
    <scope>NUCLEOTIDE SEQUENCE</scope>
</reference>
<keyword evidence="4" id="KW-1185">Reference proteome</keyword>
<evidence type="ECO:0000313" key="4">
    <source>
        <dbReference type="Proteomes" id="UP000601435"/>
    </source>
</evidence>
<sequence length="334" mass="37359">MKAHGIRATAASPGLSRTFYQERPQTPWGLFGDFRSLPAISGLGSSLALPRRAWLRWRVCRHARRRRRSRFADTTKEASIPSTDPEEEANVLVTDPPGPIFVFWDLDNKKLPPDVSLATAVAALQERFLRTGPQAVHLYASYKTVKFLGRHDYDILQSALASAWSQDLHEFLEAFTEKAPHGVRMKLVHDGAEEQSPASVTITPAEPQAADCLLVRDLLRLVAPISAETSCGTVCIISDDSDFAKVILDVHHSGWKVAVASQPNSWTLRRRSDFWMDWTDFHASLPGAVCAEPGYILREMESLRGNVDISAHAVANSDNRVRRDINRDQRGRER</sequence>
<comment type="caution">
    <text evidence="3">The sequence shown here is derived from an EMBL/GenBank/DDBJ whole genome shotgun (WGS) entry which is preliminary data.</text>
</comment>
<dbReference type="Proteomes" id="UP000601435">
    <property type="component" value="Unassembled WGS sequence"/>
</dbReference>
<evidence type="ECO:0000313" key="3">
    <source>
        <dbReference type="EMBL" id="CAE7199741.1"/>
    </source>
</evidence>
<dbReference type="PANTHER" id="PTHR35744">
    <property type="entry name" value="C2H2-TYPE DOMAIN-CONTAINING PROTEIN"/>
    <property type="match status" value="1"/>
</dbReference>
<dbReference type="InterPro" id="IPR021139">
    <property type="entry name" value="NYN"/>
</dbReference>
<evidence type="ECO:0000259" key="2">
    <source>
        <dbReference type="Pfam" id="PF01936"/>
    </source>
</evidence>
<gene>
    <name evidence="3" type="ORF">SNEC2469_LOCUS1510</name>
</gene>
<dbReference type="AlphaFoldDB" id="A0A812JDC6"/>
<name>A0A812JDC6_9DINO</name>